<evidence type="ECO:0000256" key="1">
    <source>
        <dbReference type="SAM" id="MobiDB-lite"/>
    </source>
</evidence>
<feature type="transmembrane region" description="Helical" evidence="2">
    <location>
        <begin position="249"/>
        <end position="274"/>
    </location>
</feature>
<feature type="chain" id="PRO_5013176448" description="DUF7137 domain-containing protein" evidence="3">
    <location>
        <begin position="24"/>
        <end position="275"/>
    </location>
</feature>
<feature type="compositionally biased region" description="Polar residues" evidence="1">
    <location>
        <begin position="63"/>
        <end position="74"/>
    </location>
</feature>
<dbReference type="InParanoid" id="A0A1J7JK03"/>
<dbReference type="STRING" id="1408157.A0A1J7JK03"/>
<keyword evidence="2" id="KW-0812">Transmembrane</keyword>
<feature type="domain" description="DUF7137" evidence="4">
    <location>
        <begin position="102"/>
        <end position="237"/>
    </location>
</feature>
<organism evidence="5 6">
    <name type="scientific">Coniochaeta ligniaria NRRL 30616</name>
    <dbReference type="NCBI Taxonomy" id="1408157"/>
    <lineage>
        <taxon>Eukaryota</taxon>
        <taxon>Fungi</taxon>
        <taxon>Dikarya</taxon>
        <taxon>Ascomycota</taxon>
        <taxon>Pezizomycotina</taxon>
        <taxon>Sordariomycetes</taxon>
        <taxon>Sordariomycetidae</taxon>
        <taxon>Coniochaetales</taxon>
        <taxon>Coniochaetaceae</taxon>
        <taxon>Coniochaeta</taxon>
    </lineage>
</organism>
<dbReference type="InterPro" id="IPR055561">
    <property type="entry name" value="DUF7137"/>
</dbReference>
<gene>
    <name evidence="5" type="ORF">CONLIGDRAFT_188889</name>
</gene>
<feature type="compositionally biased region" description="Polar residues" evidence="1">
    <location>
        <begin position="81"/>
        <end position="90"/>
    </location>
</feature>
<feature type="signal peptide" evidence="3">
    <location>
        <begin position="1"/>
        <end position="23"/>
    </location>
</feature>
<feature type="region of interest" description="Disordered" evidence="1">
    <location>
        <begin position="41"/>
        <end position="90"/>
    </location>
</feature>
<name>A0A1J7JK03_9PEZI</name>
<sequence>MKTTLSVGQLATIALSLSPLAAAWPSWPRWLPDIDSLVVRQDDSSSSNSTSATASPSQTGTAKSQPVTTKNLNTAGIEPTGTGNSTNTKTAAATHTEYPAQDAAGNVVMVTPAATQVATNLYKIGENITWGWNYTNLQGTPTAIDVLVSILSTATFTLTQNMTFETPGVFEWDTKQYEEDNVGQPLLTEQYTLVIYDADGSPTQTAEAGYLAPFSGFKFGLYQPKGATPLADWSCATCSAALGSTERRAIGMAAAMSVVTVLSFTWFVVGFGALL</sequence>
<dbReference type="Pfam" id="PF23585">
    <property type="entry name" value="DUF7137"/>
    <property type="match status" value="1"/>
</dbReference>
<keyword evidence="2" id="KW-0472">Membrane</keyword>
<protein>
    <recommendedName>
        <fullName evidence="4">DUF7137 domain-containing protein</fullName>
    </recommendedName>
</protein>
<proteinExistence type="predicted"/>
<dbReference type="OrthoDB" id="2435509at2759"/>
<dbReference type="AlphaFoldDB" id="A0A1J7JK03"/>
<keyword evidence="2" id="KW-1133">Transmembrane helix</keyword>
<evidence type="ECO:0000313" key="5">
    <source>
        <dbReference type="EMBL" id="OIW33705.1"/>
    </source>
</evidence>
<dbReference type="PANTHER" id="PTHR42028:SF1">
    <property type="entry name" value="YALI0E30657P"/>
    <property type="match status" value="1"/>
</dbReference>
<accession>A0A1J7JK03</accession>
<dbReference type="EMBL" id="KV875094">
    <property type="protein sequence ID" value="OIW33705.1"/>
    <property type="molecule type" value="Genomic_DNA"/>
</dbReference>
<evidence type="ECO:0000259" key="4">
    <source>
        <dbReference type="Pfam" id="PF23585"/>
    </source>
</evidence>
<keyword evidence="3" id="KW-0732">Signal</keyword>
<feature type="compositionally biased region" description="Low complexity" evidence="1">
    <location>
        <begin position="44"/>
        <end position="62"/>
    </location>
</feature>
<evidence type="ECO:0000256" key="3">
    <source>
        <dbReference type="SAM" id="SignalP"/>
    </source>
</evidence>
<keyword evidence="6" id="KW-1185">Reference proteome</keyword>
<dbReference type="PANTHER" id="PTHR42028">
    <property type="entry name" value="CHROMOSOME 1, WHOLE GENOME SHOTGUN SEQUENCE"/>
    <property type="match status" value="1"/>
</dbReference>
<reference evidence="5 6" key="1">
    <citation type="submission" date="2016-10" db="EMBL/GenBank/DDBJ databases">
        <title>Draft genome sequence of Coniochaeta ligniaria NRRL30616, a lignocellulolytic fungus for bioabatement of inhibitors in plant biomass hydrolysates.</title>
        <authorList>
            <consortium name="DOE Joint Genome Institute"/>
            <person name="Jimenez D.J."/>
            <person name="Hector R.E."/>
            <person name="Riley R."/>
            <person name="Sun H."/>
            <person name="Grigoriev I.V."/>
            <person name="Van Elsas J.D."/>
            <person name="Nichols N.N."/>
        </authorList>
    </citation>
    <scope>NUCLEOTIDE SEQUENCE [LARGE SCALE GENOMIC DNA]</scope>
    <source>
        <strain evidence="5 6">NRRL 30616</strain>
    </source>
</reference>
<dbReference type="Proteomes" id="UP000182658">
    <property type="component" value="Unassembled WGS sequence"/>
</dbReference>
<evidence type="ECO:0000256" key="2">
    <source>
        <dbReference type="SAM" id="Phobius"/>
    </source>
</evidence>
<evidence type="ECO:0000313" key="6">
    <source>
        <dbReference type="Proteomes" id="UP000182658"/>
    </source>
</evidence>